<protein>
    <recommendedName>
        <fullName evidence="4">Type I restriction modification DNA specificity domain-containing protein</fullName>
    </recommendedName>
</protein>
<evidence type="ECO:0000259" key="4">
    <source>
        <dbReference type="Pfam" id="PF01420"/>
    </source>
</evidence>
<keyword evidence="3" id="KW-0238">DNA-binding</keyword>
<dbReference type="OrthoDB" id="164285at2"/>
<dbReference type="GO" id="GO:0003677">
    <property type="term" value="F:DNA binding"/>
    <property type="evidence" value="ECO:0007669"/>
    <property type="project" value="UniProtKB-KW"/>
</dbReference>
<feature type="domain" description="Type I restriction modification DNA specificity" evidence="4">
    <location>
        <begin position="221"/>
        <end position="392"/>
    </location>
</feature>
<proteinExistence type="inferred from homology"/>
<dbReference type="SUPFAM" id="SSF116734">
    <property type="entry name" value="DNA methylase specificity domain"/>
    <property type="match status" value="2"/>
</dbReference>
<dbReference type="InterPro" id="IPR000055">
    <property type="entry name" value="Restrct_endonuc_typeI_TRD"/>
</dbReference>
<dbReference type="GO" id="GO:0009307">
    <property type="term" value="P:DNA restriction-modification system"/>
    <property type="evidence" value="ECO:0007669"/>
    <property type="project" value="UniProtKB-KW"/>
</dbReference>
<dbReference type="EMBL" id="QPMK01000003">
    <property type="protein sequence ID" value="RDD67254.1"/>
    <property type="molecule type" value="Genomic_DNA"/>
</dbReference>
<evidence type="ECO:0000313" key="5">
    <source>
        <dbReference type="EMBL" id="RDD67254.1"/>
    </source>
</evidence>
<dbReference type="PANTHER" id="PTHR43140:SF1">
    <property type="entry name" value="TYPE I RESTRICTION ENZYME ECOKI SPECIFICITY SUBUNIT"/>
    <property type="match status" value="1"/>
</dbReference>
<sequence>MSDLPQGWEAAKLGDILRIRNGFAFKSKDFRDEGIPLVRQTELTGDLVDLSKCKYLPTEFREAYERFLVKNGDILLGMSGSLGEPSIYQNDEPALQNQRTGLVEFDVAEQDLKDFALRALALTEREYSEKGKGIGVQNVSASEIESVSVPVPPLPEQRRIVAKLDRLSARSAAARDHLARTTKLATRAKQATLRSAFNGVLTGHSEFSVEPPNYDYYWPIPEGWKWRQVRDVGDVSLGRQRSPKNHSGPFMRPYIRAANITWRGIDTSDVLEMNFDAADFARFHLEPGDVLLNEGSGSAKEVGKPAIWHGEIEDCCFQNTVLRVKPKHCSSEYLYWYFYATALAEGFVSNTQGINIQHIGKKGLADFHIPHPPEDEQTEIVRRIEAAFDRIDRMTEEATRAAHLLDRLDERLLAKAFRGELVPQDPDDEPAEALLTRIREARAAAPKATRGRRKTA</sequence>
<reference evidence="5 6" key="1">
    <citation type="submission" date="2018-07" db="EMBL/GenBank/DDBJ databases">
        <title>Thalassococcus profundi sp. nov., a marine bacterium isolated from deep seawater of Okinawa Trough.</title>
        <authorList>
            <person name="Yu M."/>
        </authorList>
    </citation>
    <scope>NUCLEOTIDE SEQUENCE [LARGE SCALE GENOMIC DNA]</scope>
    <source>
        <strain evidence="5 6">WRAS1</strain>
    </source>
</reference>
<dbReference type="CDD" id="cd17278">
    <property type="entry name" value="RMtype1_S_LdeBORF1052P-TRD2-CR2"/>
    <property type="match status" value="1"/>
</dbReference>
<evidence type="ECO:0000256" key="3">
    <source>
        <dbReference type="ARBA" id="ARBA00023125"/>
    </source>
</evidence>
<dbReference type="AlphaFoldDB" id="A0A369TR95"/>
<dbReference type="CDD" id="cd17253">
    <property type="entry name" value="RMtype1_S_Eco933I-TRD2-CR2_like"/>
    <property type="match status" value="1"/>
</dbReference>
<organism evidence="5 6">
    <name type="scientific">Thalassococcus profundi</name>
    <dbReference type="NCBI Taxonomy" id="2282382"/>
    <lineage>
        <taxon>Bacteria</taxon>
        <taxon>Pseudomonadati</taxon>
        <taxon>Pseudomonadota</taxon>
        <taxon>Alphaproteobacteria</taxon>
        <taxon>Rhodobacterales</taxon>
        <taxon>Roseobacteraceae</taxon>
        <taxon>Thalassococcus</taxon>
    </lineage>
</organism>
<evidence type="ECO:0000256" key="1">
    <source>
        <dbReference type="ARBA" id="ARBA00010923"/>
    </source>
</evidence>
<dbReference type="PANTHER" id="PTHR43140">
    <property type="entry name" value="TYPE-1 RESTRICTION ENZYME ECOKI SPECIFICITY PROTEIN"/>
    <property type="match status" value="1"/>
</dbReference>
<dbReference type="InterPro" id="IPR051212">
    <property type="entry name" value="Type-I_RE_S_subunit"/>
</dbReference>
<keyword evidence="6" id="KW-1185">Reference proteome</keyword>
<comment type="similarity">
    <text evidence="1">Belongs to the type-I restriction system S methylase family.</text>
</comment>
<comment type="caution">
    <text evidence="5">The sequence shown here is derived from an EMBL/GenBank/DDBJ whole genome shotgun (WGS) entry which is preliminary data.</text>
</comment>
<dbReference type="InterPro" id="IPR044946">
    <property type="entry name" value="Restrct_endonuc_typeI_TRD_sf"/>
</dbReference>
<keyword evidence="2" id="KW-0680">Restriction system</keyword>
<dbReference type="Pfam" id="PF01420">
    <property type="entry name" value="Methylase_S"/>
    <property type="match status" value="2"/>
</dbReference>
<feature type="domain" description="Type I restriction modification DNA specificity" evidence="4">
    <location>
        <begin position="5"/>
        <end position="169"/>
    </location>
</feature>
<dbReference type="Gene3D" id="3.90.220.20">
    <property type="entry name" value="DNA methylase specificity domains"/>
    <property type="match status" value="2"/>
</dbReference>
<name>A0A369TR95_9RHOB</name>
<dbReference type="Proteomes" id="UP000253977">
    <property type="component" value="Unassembled WGS sequence"/>
</dbReference>
<evidence type="ECO:0000313" key="6">
    <source>
        <dbReference type="Proteomes" id="UP000253977"/>
    </source>
</evidence>
<gene>
    <name evidence="5" type="ORF">DU478_05845</name>
</gene>
<evidence type="ECO:0000256" key="2">
    <source>
        <dbReference type="ARBA" id="ARBA00022747"/>
    </source>
</evidence>
<dbReference type="RefSeq" id="WP_114510003.1">
    <property type="nucleotide sequence ID" value="NZ_QPMK01000003.1"/>
</dbReference>
<accession>A0A369TR95</accession>